<dbReference type="Gene3D" id="1.20.1070.10">
    <property type="entry name" value="Rhodopsin 7-helix transmembrane proteins"/>
    <property type="match status" value="1"/>
</dbReference>
<dbReference type="InterPro" id="IPR027430">
    <property type="entry name" value="Retinal_BS"/>
</dbReference>
<evidence type="ECO:0000256" key="5">
    <source>
        <dbReference type="ARBA" id="ARBA00022925"/>
    </source>
</evidence>
<evidence type="ECO:0000313" key="15">
    <source>
        <dbReference type="Proteomes" id="UP000735302"/>
    </source>
</evidence>
<name>A0AAV4D7N7_9GAST</name>
<comment type="caution">
    <text evidence="14">The sequence shown here is derived from an EMBL/GenBank/DDBJ whole genome shotgun (WGS) entry which is preliminary data.</text>
</comment>
<keyword evidence="3" id="KW-0716">Sensory transduction</keyword>
<keyword evidence="10" id="KW-0675">Receptor</keyword>
<dbReference type="PROSITE" id="PS00238">
    <property type="entry name" value="OPSIN"/>
    <property type="match status" value="1"/>
</dbReference>
<keyword evidence="6 12" id="KW-1133">Transmembrane helix</keyword>
<evidence type="ECO:0000256" key="4">
    <source>
        <dbReference type="ARBA" id="ARBA00022692"/>
    </source>
</evidence>
<evidence type="ECO:0000256" key="8">
    <source>
        <dbReference type="ARBA" id="ARBA00023040"/>
    </source>
</evidence>
<feature type="domain" description="G-protein coupled receptors family 1 profile" evidence="13">
    <location>
        <begin position="122"/>
        <end position="382"/>
    </location>
</feature>
<evidence type="ECO:0000256" key="9">
    <source>
        <dbReference type="ARBA" id="ARBA00023136"/>
    </source>
</evidence>
<keyword evidence="7" id="KW-0157">Chromophore</keyword>
<dbReference type="Proteomes" id="UP000735302">
    <property type="component" value="Unassembled WGS sequence"/>
</dbReference>
<evidence type="ECO:0000256" key="7">
    <source>
        <dbReference type="ARBA" id="ARBA00022991"/>
    </source>
</evidence>
<dbReference type="GO" id="GO:0007602">
    <property type="term" value="P:phototransduction"/>
    <property type="evidence" value="ECO:0007669"/>
    <property type="project" value="UniProtKB-KW"/>
</dbReference>
<evidence type="ECO:0000256" key="2">
    <source>
        <dbReference type="ARBA" id="ARBA00022543"/>
    </source>
</evidence>
<gene>
    <name evidence="14" type="ORF">PoB_006676700</name>
</gene>
<dbReference type="GO" id="GO:0004930">
    <property type="term" value="F:G protein-coupled receptor activity"/>
    <property type="evidence" value="ECO:0007669"/>
    <property type="project" value="UniProtKB-KW"/>
</dbReference>
<dbReference type="InterPro" id="IPR017452">
    <property type="entry name" value="GPCR_Rhodpsn_7TM"/>
</dbReference>
<keyword evidence="4 12" id="KW-0812">Transmembrane</keyword>
<evidence type="ECO:0000256" key="10">
    <source>
        <dbReference type="ARBA" id="ARBA00023170"/>
    </source>
</evidence>
<keyword evidence="2" id="KW-0600">Photoreceptor protein</keyword>
<dbReference type="InterPro" id="IPR036397">
    <property type="entry name" value="RNaseH_sf"/>
</dbReference>
<dbReference type="EMBL" id="BLXT01007596">
    <property type="protein sequence ID" value="GFO40262.1"/>
    <property type="molecule type" value="Genomic_DNA"/>
</dbReference>
<feature type="transmembrane region" description="Helical" evidence="12">
    <location>
        <begin position="331"/>
        <end position="356"/>
    </location>
</feature>
<dbReference type="SUPFAM" id="SSF81321">
    <property type="entry name" value="Family A G protein-coupled receptor-like"/>
    <property type="match status" value="1"/>
</dbReference>
<keyword evidence="9 12" id="KW-0472">Membrane</keyword>
<dbReference type="GO" id="GO:0003676">
    <property type="term" value="F:nucleic acid binding"/>
    <property type="evidence" value="ECO:0007669"/>
    <property type="project" value="InterPro"/>
</dbReference>
<evidence type="ECO:0000313" key="14">
    <source>
        <dbReference type="EMBL" id="GFO40262.1"/>
    </source>
</evidence>
<dbReference type="GO" id="GO:0016020">
    <property type="term" value="C:membrane"/>
    <property type="evidence" value="ECO:0007669"/>
    <property type="project" value="UniProtKB-SubCell"/>
</dbReference>
<keyword evidence="8" id="KW-0297">G-protein coupled receptor</keyword>
<evidence type="ECO:0000259" key="13">
    <source>
        <dbReference type="PROSITE" id="PS50262"/>
    </source>
</evidence>
<dbReference type="PROSITE" id="PS50262">
    <property type="entry name" value="G_PROTEIN_RECEP_F1_2"/>
    <property type="match status" value="1"/>
</dbReference>
<dbReference type="PRINTS" id="PR00237">
    <property type="entry name" value="GPCRRHODOPSN"/>
</dbReference>
<feature type="transmembrane region" description="Helical" evidence="12">
    <location>
        <begin position="181"/>
        <end position="203"/>
    </location>
</feature>
<evidence type="ECO:0000256" key="6">
    <source>
        <dbReference type="ARBA" id="ARBA00022989"/>
    </source>
</evidence>
<dbReference type="Gene3D" id="3.30.420.10">
    <property type="entry name" value="Ribonuclease H-like superfamily/Ribonuclease H"/>
    <property type="match status" value="1"/>
</dbReference>
<keyword evidence="5" id="KW-0681">Retinal protein</keyword>
<reference evidence="14 15" key="1">
    <citation type="journal article" date="2021" name="Elife">
        <title>Chloroplast acquisition without the gene transfer in kleptoplastic sea slugs, Plakobranchus ocellatus.</title>
        <authorList>
            <person name="Maeda T."/>
            <person name="Takahashi S."/>
            <person name="Yoshida T."/>
            <person name="Shimamura S."/>
            <person name="Takaki Y."/>
            <person name="Nagai Y."/>
            <person name="Toyoda A."/>
            <person name="Suzuki Y."/>
            <person name="Arimoto A."/>
            <person name="Ishii H."/>
            <person name="Satoh N."/>
            <person name="Nishiyama T."/>
            <person name="Hasebe M."/>
            <person name="Maruyama T."/>
            <person name="Minagawa J."/>
            <person name="Obokata J."/>
            <person name="Shigenobu S."/>
        </authorList>
    </citation>
    <scope>NUCLEOTIDE SEQUENCE [LARGE SCALE GENOMIC DNA]</scope>
</reference>
<sequence length="687" mass="78763">MSKRITSFASRYCSTLDRLKEAIRRKRPGLLRRGVVLQHDNATPHSANLTQQWLQRYGWEILPHPAHSPDLAPYDFHLFGPLKRHLVGMAFETEDDLISELRNWFDNLDVDFFREGICAILGNVTVLIVIIRDQKLRSKPHNHLLISLAVCDLSVLFGGYPPTIVSAYNGSWLFGEVACTITAYFTFFLSLTSMNILVAICVFRYVMICLPGKSFLLTPKFTMYVIFAAFTYGLFWTSLPLLGWGSYSQEPFLVSCSLNWTKHDFSNISYMVATVFFCYVGHVSIMINCYKHISKTVKLLAKRDRERGRIVREDEMLYRSKVADDQQVTRMCFLVVIVFAGVWTPYALVSAVHIFYKDMPLYMTTFPTLFAKAGCMMNPMVYFLTNRGFRVRALEIMGCSRMDNVVGVETPNRRSNFAYHSNTSGATNVNHVQSQRNDHKPNTPSFSFFETDSLVPLHSSTPQTMVDSTTSPMDIHYSNFLQETLNKRLNEPFTPIEEKLHTRFVKRKLYQNPQETITCKTGGQPIVFKKIVVPRKKNKSVKTPTKKKRAKLVQKMREQIAGPSKSSSDVQRVSELKLLPITDRREISGKAGVKEKTGMSIESAIAMKETVGLTWSQLRTLRKFLKEFGLNLPNEARKRRGKQLIAKYINVESEEFNVEGEIKSKPLCNDQRHTELSFKFVRHLSTK</sequence>
<comment type="subcellular location">
    <subcellularLocation>
        <location evidence="1">Membrane</location>
        <topology evidence="1">Multi-pass membrane protein</topology>
    </subcellularLocation>
</comment>
<proteinExistence type="predicted"/>
<evidence type="ECO:0000256" key="1">
    <source>
        <dbReference type="ARBA" id="ARBA00004141"/>
    </source>
</evidence>
<evidence type="ECO:0000256" key="3">
    <source>
        <dbReference type="ARBA" id="ARBA00022606"/>
    </source>
</evidence>
<keyword evidence="15" id="KW-1185">Reference proteome</keyword>
<dbReference type="Pfam" id="PF00001">
    <property type="entry name" value="7tm_1"/>
    <property type="match status" value="1"/>
</dbReference>
<feature type="transmembrane region" description="Helical" evidence="12">
    <location>
        <begin position="267"/>
        <end position="290"/>
    </location>
</feature>
<organism evidence="14 15">
    <name type="scientific">Plakobranchus ocellatus</name>
    <dbReference type="NCBI Taxonomy" id="259542"/>
    <lineage>
        <taxon>Eukaryota</taxon>
        <taxon>Metazoa</taxon>
        <taxon>Spiralia</taxon>
        <taxon>Lophotrochozoa</taxon>
        <taxon>Mollusca</taxon>
        <taxon>Gastropoda</taxon>
        <taxon>Heterobranchia</taxon>
        <taxon>Euthyneura</taxon>
        <taxon>Panpulmonata</taxon>
        <taxon>Sacoglossa</taxon>
        <taxon>Placobranchoidea</taxon>
        <taxon>Plakobranchidae</taxon>
        <taxon>Plakobranchus</taxon>
    </lineage>
</organism>
<dbReference type="InterPro" id="IPR000276">
    <property type="entry name" value="GPCR_Rhodpsn"/>
</dbReference>
<feature type="transmembrane region" description="Helical" evidence="12">
    <location>
        <begin position="112"/>
        <end position="131"/>
    </location>
</feature>
<feature type="transmembrane region" description="Helical" evidence="12">
    <location>
        <begin position="143"/>
        <end position="161"/>
    </location>
</feature>
<dbReference type="GO" id="GO:0009881">
    <property type="term" value="F:photoreceptor activity"/>
    <property type="evidence" value="ECO:0007669"/>
    <property type="project" value="UniProtKB-KW"/>
</dbReference>
<evidence type="ECO:0000256" key="12">
    <source>
        <dbReference type="SAM" id="Phobius"/>
    </source>
</evidence>
<dbReference type="PANTHER" id="PTHR24240">
    <property type="entry name" value="OPSIN"/>
    <property type="match status" value="1"/>
</dbReference>
<keyword evidence="11" id="KW-0807">Transducer</keyword>
<accession>A0AAV4D7N7</accession>
<dbReference type="InterPro" id="IPR050125">
    <property type="entry name" value="GPCR_opsins"/>
</dbReference>
<protein>
    <submittedName>
        <fullName evidence="14">Histone-lysine N-methyltransferase SETMAR</fullName>
    </submittedName>
</protein>
<feature type="transmembrane region" description="Helical" evidence="12">
    <location>
        <begin position="224"/>
        <end position="247"/>
    </location>
</feature>
<dbReference type="AlphaFoldDB" id="A0AAV4D7N7"/>
<evidence type="ECO:0000256" key="11">
    <source>
        <dbReference type="ARBA" id="ARBA00023224"/>
    </source>
</evidence>